<evidence type="ECO:0000313" key="3">
    <source>
        <dbReference type="Proteomes" id="UP000290288"/>
    </source>
</evidence>
<feature type="region of interest" description="Disordered" evidence="1">
    <location>
        <begin position="1"/>
        <end position="54"/>
    </location>
</feature>
<organism evidence="2 3">
    <name type="scientific">Candolleomyces aberdarensis</name>
    <dbReference type="NCBI Taxonomy" id="2316362"/>
    <lineage>
        <taxon>Eukaryota</taxon>
        <taxon>Fungi</taxon>
        <taxon>Dikarya</taxon>
        <taxon>Basidiomycota</taxon>
        <taxon>Agaricomycotina</taxon>
        <taxon>Agaricomycetes</taxon>
        <taxon>Agaricomycetidae</taxon>
        <taxon>Agaricales</taxon>
        <taxon>Agaricineae</taxon>
        <taxon>Psathyrellaceae</taxon>
        <taxon>Candolleomyces</taxon>
    </lineage>
</organism>
<feature type="compositionally biased region" description="Basic and acidic residues" evidence="1">
    <location>
        <begin position="32"/>
        <end position="52"/>
    </location>
</feature>
<comment type="caution">
    <text evidence="2">The sequence shown here is derived from an EMBL/GenBank/DDBJ whole genome shotgun (WGS) entry which is preliminary data.</text>
</comment>
<evidence type="ECO:0000313" key="2">
    <source>
        <dbReference type="EMBL" id="RXW19330.1"/>
    </source>
</evidence>
<dbReference type="AlphaFoldDB" id="A0A4Q2DHF6"/>
<protein>
    <submittedName>
        <fullName evidence="2">Uncharacterized protein</fullName>
    </submittedName>
</protein>
<sequence length="276" mass="30599">MDMPIDNAPVCSPAESDPEDSQASRVSRKRARDSAKEQHFEEQFDINDDGRPKTRRVNPARLALRLGPELVAEMEALIVPGAKMPTFAVRKDFQERVATAKDDDLDYLPFPSSAESYLSPLLVGGHNGMLDSEYLSFCVDAETPSVDNSLGQGERTALYNLVQNSLHSGTMNGNPTSSYGPYIKDWTLFSNRMAAFNATGKDMVANPYGLEYSPALSYGYSGESSPELFDLRSWLSEDLAREDAQGLHSTSDTYHTVIHPMYIVLFKPVALFKLKL</sequence>
<dbReference type="Proteomes" id="UP000290288">
    <property type="component" value="Unassembled WGS sequence"/>
</dbReference>
<dbReference type="OrthoDB" id="3038119at2759"/>
<gene>
    <name evidence="2" type="ORF">EST38_g6522</name>
</gene>
<evidence type="ECO:0000256" key="1">
    <source>
        <dbReference type="SAM" id="MobiDB-lite"/>
    </source>
</evidence>
<reference evidence="2 3" key="1">
    <citation type="submission" date="2019-01" db="EMBL/GenBank/DDBJ databases">
        <title>Draft genome sequence of Psathyrella aberdarensis IHI B618.</title>
        <authorList>
            <person name="Buettner E."/>
            <person name="Kellner H."/>
        </authorList>
    </citation>
    <scope>NUCLEOTIDE SEQUENCE [LARGE SCALE GENOMIC DNA]</scope>
    <source>
        <strain evidence="2 3">IHI B618</strain>
    </source>
</reference>
<dbReference type="EMBL" id="SDEE01000208">
    <property type="protein sequence ID" value="RXW19330.1"/>
    <property type="molecule type" value="Genomic_DNA"/>
</dbReference>
<keyword evidence="3" id="KW-1185">Reference proteome</keyword>
<proteinExistence type="predicted"/>
<accession>A0A4Q2DHF6</accession>
<name>A0A4Q2DHF6_9AGAR</name>